<accession>A0A7J6FNK2</accession>
<gene>
    <name evidence="1" type="ORF">G4B88_007040</name>
</gene>
<dbReference type="AlphaFoldDB" id="A0A7J6FNK2"/>
<dbReference type="Proteomes" id="UP000583929">
    <property type="component" value="Unassembled WGS sequence"/>
</dbReference>
<dbReference type="EMBL" id="JAATIQ010000188">
    <property type="protein sequence ID" value="KAF4372296.1"/>
    <property type="molecule type" value="Genomic_DNA"/>
</dbReference>
<evidence type="ECO:0000313" key="1">
    <source>
        <dbReference type="EMBL" id="KAF4372296.1"/>
    </source>
</evidence>
<organism evidence="1 2">
    <name type="scientific">Cannabis sativa</name>
    <name type="common">Hemp</name>
    <name type="synonym">Marijuana</name>
    <dbReference type="NCBI Taxonomy" id="3483"/>
    <lineage>
        <taxon>Eukaryota</taxon>
        <taxon>Viridiplantae</taxon>
        <taxon>Streptophyta</taxon>
        <taxon>Embryophyta</taxon>
        <taxon>Tracheophyta</taxon>
        <taxon>Spermatophyta</taxon>
        <taxon>Magnoliopsida</taxon>
        <taxon>eudicotyledons</taxon>
        <taxon>Gunneridae</taxon>
        <taxon>Pentapetalae</taxon>
        <taxon>rosids</taxon>
        <taxon>fabids</taxon>
        <taxon>Rosales</taxon>
        <taxon>Cannabaceae</taxon>
        <taxon>Cannabis</taxon>
    </lineage>
</organism>
<keyword evidence="2" id="KW-1185">Reference proteome</keyword>
<evidence type="ECO:0000313" key="2">
    <source>
        <dbReference type="Proteomes" id="UP000583929"/>
    </source>
</evidence>
<reference evidence="1 2" key="1">
    <citation type="journal article" date="2020" name="bioRxiv">
        <title>Sequence and annotation of 42 cannabis genomes reveals extensive copy number variation in cannabinoid synthesis and pathogen resistance genes.</title>
        <authorList>
            <person name="Mckernan K.J."/>
            <person name="Helbert Y."/>
            <person name="Kane L.T."/>
            <person name="Ebling H."/>
            <person name="Zhang L."/>
            <person name="Liu B."/>
            <person name="Eaton Z."/>
            <person name="Mclaughlin S."/>
            <person name="Kingan S."/>
            <person name="Baybayan P."/>
            <person name="Concepcion G."/>
            <person name="Jordan M."/>
            <person name="Riva A."/>
            <person name="Barbazuk W."/>
            <person name="Harkins T."/>
        </authorList>
    </citation>
    <scope>NUCLEOTIDE SEQUENCE [LARGE SCALE GENOMIC DNA]</scope>
    <source>
        <strain evidence="2">cv. Jamaican Lion 4</strain>
        <tissue evidence="1">Leaf</tissue>
    </source>
</reference>
<name>A0A7J6FNK2_CANSA</name>
<sequence>MQEQRYYLKKKMMMMMKRMVIIVMIMVNLVGCSYGRCMVPEEYCNAIEGKKCCEGLTCEGWLSAVGTGYCKPYSNCQRQLGGECYSGYTKLHGCCYPNHCSAPREGGPATGVCLAPNSNDINNNVAAEISNDHEDHHHLPTATY</sequence>
<protein>
    <submittedName>
        <fullName evidence="1">Uncharacterized protein</fullName>
    </submittedName>
</protein>
<comment type="caution">
    <text evidence="1">The sequence shown here is derived from an EMBL/GenBank/DDBJ whole genome shotgun (WGS) entry which is preliminary data.</text>
</comment>
<proteinExistence type="predicted"/>